<feature type="compositionally biased region" description="Low complexity" evidence="1">
    <location>
        <begin position="31"/>
        <end position="42"/>
    </location>
</feature>
<protein>
    <submittedName>
        <fullName evidence="3">Chemotaxis protein</fullName>
    </submittedName>
</protein>
<dbReference type="EMBL" id="QYBB01000024">
    <property type="protein sequence ID" value="RYC30488.1"/>
    <property type="molecule type" value="Genomic_DNA"/>
</dbReference>
<dbReference type="AlphaFoldDB" id="A0A4Q2U3X2"/>
<dbReference type="Proteomes" id="UP000290759">
    <property type="component" value="Unassembled WGS sequence"/>
</dbReference>
<gene>
    <name evidence="3" type="ORF">D3273_18295</name>
</gene>
<feature type="chain" id="PRO_5020878066" evidence="2">
    <location>
        <begin position="26"/>
        <end position="439"/>
    </location>
</feature>
<sequence length="439" mass="45314">MTPRHRRCLVLAAALFAAAASPARASEAKPPEAAVKPPEASVKAPEVEAEGAQSTGDGAKVTGRPLAPFVAVRALQLLQDRVAHGSVAAQAAQAKMLVHVADVFAAADPADWKEPRNAQAAALYLFSAGRPSVLRAVLERHPAFTPEGDRLVKGALAYAEGQDDVARKLLGTLDPKALPASLGGHLALIMATLLTDKEPARADAMLDAARLLVPGTLVEEAALRRQIFLLADAATLDKFLGLSRQYIRRYRSSVFAANFKGRFTSFAVKLALGGDVAQLAKLDPVLAEFPPTERRSIYLTLARDALVGGRAEAARYASARAAALSPDPGEAERAKLYAAAATAASAGAPAARSALDAIDAARLPPRDAELRDAATAVAASVDADLGDRGQDLAGAAPDSPTAALLDRAHRALAASDALLASDLGRSGADATPTRAGATP</sequence>
<evidence type="ECO:0000256" key="2">
    <source>
        <dbReference type="SAM" id="SignalP"/>
    </source>
</evidence>
<reference evidence="3 4" key="1">
    <citation type="submission" date="2018-12" db="EMBL/GenBank/DDBJ databases">
        <authorList>
            <person name="Grouzdev D.S."/>
            <person name="Krutkina M.S."/>
        </authorList>
    </citation>
    <scope>NUCLEOTIDE SEQUENCE [LARGE SCALE GENOMIC DNA]</scope>
    <source>
        <strain evidence="3 4">RmlP026</strain>
    </source>
</reference>
<dbReference type="RefSeq" id="WP_129228338.1">
    <property type="nucleotide sequence ID" value="NZ_QYBB01000024.1"/>
</dbReference>
<evidence type="ECO:0000256" key="1">
    <source>
        <dbReference type="SAM" id="MobiDB-lite"/>
    </source>
</evidence>
<organism evidence="3 4">
    <name type="scientific">Lichenibacterium minor</name>
    <dbReference type="NCBI Taxonomy" id="2316528"/>
    <lineage>
        <taxon>Bacteria</taxon>
        <taxon>Pseudomonadati</taxon>
        <taxon>Pseudomonadota</taxon>
        <taxon>Alphaproteobacteria</taxon>
        <taxon>Hyphomicrobiales</taxon>
        <taxon>Lichenihabitantaceae</taxon>
        <taxon>Lichenibacterium</taxon>
    </lineage>
</organism>
<comment type="caution">
    <text evidence="3">The sequence shown here is derived from an EMBL/GenBank/DDBJ whole genome shotgun (WGS) entry which is preliminary data.</text>
</comment>
<evidence type="ECO:0000313" key="3">
    <source>
        <dbReference type="EMBL" id="RYC30488.1"/>
    </source>
</evidence>
<accession>A0A4Q2U3X2</accession>
<reference evidence="3 4" key="2">
    <citation type="submission" date="2019-02" db="EMBL/GenBank/DDBJ databases">
        <title>'Lichenibacterium ramalinii' gen. nov. sp. nov., 'Lichenibacterium minor' gen. nov. sp. nov.</title>
        <authorList>
            <person name="Pankratov T."/>
        </authorList>
    </citation>
    <scope>NUCLEOTIDE SEQUENCE [LARGE SCALE GENOMIC DNA]</scope>
    <source>
        <strain evidence="3 4">RmlP026</strain>
    </source>
</reference>
<evidence type="ECO:0000313" key="4">
    <source>
        <dbReference type="Proteomes" id="UP000290759"/>
    </source>
</evidence>
<name>A0A4Q2U3X2_9HYPH</name>
<keyword evidence="2" id="KW-0732">Signal</keyword>
<feature type="signal peptide" evidence="2">
    <location>
        <begin position="1"/>
        <end position="25"/>
    </location>
</feature>
<keyword evidence="4" id="KW-1185">Reference proteome</keyword>
<feature type="region of interest" description="Disordered" evidence="1">
    <location>
        <begin position="26"/>
        <end position="60"/>
    </location>
</feature>
<proteinExistence type="predicted"/>
<dbReference type="OrthoDB" id="9812933at2"/>